<dbReference type="NCBIfam" id="TIGR01814">
    <property type="entry name" value="kynureninase"/>
    <property type="match status" value="1"/>
</dbReference>
<dbReference type="RefSeq" id="WP_305995998.1">
    <property type="nucleotide sequence ID" value="NZ_JAVALS010000003.1"/>
</dbReference>
<feature type="binding site" evidence="4">
    <location>
        <position position="289"/>
    </location>
    <ligand>
        <name>pyridoxal 5'-phosphate</name>
        <dbReference type="ChEBI" id="CHEBI:597326"/>
    </ligand>
</feature>
<dbReference type="EMBL" id="JAVALS010000003">
    <property type="protein sequence ID" value="MDP5226955.1"/>
    <property type="molecule type" value="Genomic_DNA"/>
</dbReference>
<keyword evidence="8" id="KW-1185">Reference proteome</keyword>
<comment type="catalytic activity">
    <reaction evidence="6">
        <text>3-hydroxy-L-kynurenine + H2O = 3-hydroxyanthranilate + L-alanine + H(+)</text>
        <dbReference type="Rhea" id="RHEA:25143"/>
        <dbReference type="ChEBI" id="CHEBI:15377"/>
        <dbReference type="ChEBI" id="CHEBI:15378"/>
        <dbReference type="ChEBI" id="CHEBI:36559"/>
        <dbReference type="ChEBI" id="CHEBI:57972"/>
        <dbReference type="ChEBI" id="CHEBI:58125"/>
        <dbReference type="EC" id="3.7.1.3"/>
    </reaction>
</comment>
<comment type="caution">
    <text evidence="7">The sequence shown here is derived from an EMBL/GenBank/DDBJ whole genome shotgun (WGS) entry which is preliminary data.</text>
</comment>
<accession>A0ABT9IPA3</accession>
<comment type="subunit">
    <text evidence="4 6">Homodimer.</text>
</comment>
<keyword evidence="3 4" id="KW-0663">Pyridoxal phosphate</keyword>
<dbReference type="PANTHER" id="PTHR14084:SF0">
    <property type="entry name" value="KYNURENINASE"/>
    <property type="match status" value="1"/>
</dbReference>
<dbReference type="SUPFAM" id="SSF53383">
    <property type="entry name" value="PLP-dependent transferases"/>
    <property type="match status" value="1"/>
</dbReference>
<evidence type="ECO:0000256" key="5">
    <source>
        <dbReference type="NCBIfam" id="TIGR01814"/>
    </source>
</evidence>
<dbReference type="PIRSF" id="PIRSF038800">
    <property type="entry name" value="KYNU"/>
    <property type="match status" value="1"/>
</dbReference>
<feature type="binding site" evidence="4">
    <location>
        <position position="179"/>
    </location>
    <ligand>
        <name>pyridoxal 5'-phosphate</name>
        <dbReference type="ChEBI" id="CHEBI:597326"/>
    </ligand>
</feature>
<comment type="function">
    <text evidence="4 6">Catalyzes the cleavage of L-kynurenine (L-Kyn) and L-3-hydroxykynurenine (L-3OHKyn) into anthranilic acid (AA) and 3-hydroxyanthranilic acid (3-OHAA), respectively.</text>
</comment>
<gene>
    <name evidence="4 7" type="primary">kynU</name>
    <name evidence="7" type="ORF">Q9R02_07320</name>
</gene>
<comment type="cofactor">
    <cofactor evidence="4 6">
        <name>pyridoxal 5'-phosphate</name>
        <dbReference type="ChEBI" id="CHEBI:597326"/>
    </cofactor>
</comment>
<sequence length="423" mass="45823">MTIASTEPLTRAACEQADAQDPLAGYRSEFALPEGVIYLDGNSLGALPRAAVERGGTVLAEEWGRDLIGSWNKNHWFELPVRIGEKLNRLLGGGDGGCVATDTTSVNLFKALAAALRIQAEDAPERTVIVSERENFPTDLYITEGLIELLGAGHELRLIDAPGELDGALGADVAVVLLTQVNYRTGALWDMVETTRRIHDAGALAVWDLCHSAGAVPISLAGDGADFAVGCTYKYLNGGPGSPAFIWASSRHLGRAVSPLSGWWSHAKPFDMAPGYAPAADARKFLVGTQPILSMATMEVGVDLALSVDQDALRAKSLELTGLFIRLVEERLPGHPLTLITPREERLRGSHVSFRHPEGYAVMKALIDQGVIGDYREPEVLRFGVTPLYLGYADIWDAVETLRRVLDDELWRAPAYQTREAVT</sequence>
<feature type="modified residue" description="N6-(pyridoxal phosphate)lysine" evidence="4">
    <location>
        <position position="234"/>
    </location>
</feature>
<evidence type="ECO:0000256" key="2">
    <source>
        <dbReference type="ARBA" id="ARBA00022801"/>
    </source>
</evidence>
<dbReference type="HAMAP" id="MF_01970">
    <property type="entry name" value="Kynureninase"/>
    <property type="match status" value="1"/>
</dbReference>
<feature type="binding site" evidence="4">
    <location>
        <position position="211"/>
    </location>
    <ligand>
        <name>pyridoxal 5'-phosphate</name>
        <dbReference type="ChEBI" id="CHEBI:597326"/>
    </ligand>
</feature>
<feature type="binding site" evidence="4">
    <location>
        <position position="263"/>
    </location>
    <ligand>
        <name>pyridoxal 5'-phosphate</name>
        <dbReference type="ChEBI" id="CHEBI:597326"/>
    </ligand>
</feature>
<feature type="binding site" evidence="4">
    <location>
        <position position="208"/>
    </location>
    <ligand>
        <name>pyridoxal 5'-phosphate</name>
        <dbReference type="ChEBI" id="CHEBI:597326"/>
    </ligand>
</feature>
<comment type="catalytic activity">
    <reaction evidence="4 6">
        <text>L-kynurenine + H2O = anthranilate + L-alanine + H(+)</text>
        <dbReference type="Rhea" id="RHEA:16813"/>
        <dbReference type="ChEBI" id="CHEBI:15377"/>
        <dbReference type="ChEBI" id="CHEBI:15378"/>
        <dbReference type="ChEBI" id="CHEBI:16567"/>
        <dbReference type="ChEBI" id="CHEBI:57959"/>
        <dbReference type="ChEBI" id="CHEBI:57972"/>
        <dbReference type="EC" id="3.7.1.3"/>
    </reaction>
</comment>
<dbReference type="InterPro" id="IPR015421">
    <property type="entry name" value="PyrdxlP-dep_Trfase_major"/>
</dbReference>
<dbReference type="Pfam" id="PF22580">
    <property type="entry name" value="KYNU_C"/>
    <property type="match status" value="1"/>
</dbReference>
<keyword evidence="1 4" id="KW-0662">Pyridine nucleotide biosynthesis</keyword>
<evidence type="ECO:0000256" key="3">
    <source>
        <dbReference type="ARBA" id="ARBA00022898"/>
    </source>
</evidence>
<evidence type="ECO:0000313" key="8">
    <source>
        <dbReference type="Proteomes" id="UP001232725"/>
    </source>
</evidence>
<protein>
    <recommendedName>
        <fullName evidence="4 5">Kynureninase</fullName>
        <ecNumber evidence="4 5">3.7.1.3</ecNumber>
    </recommendedName>
    <alternativeName>
        <fullName evidence="4">L-kynurenine hydrolase</fullName>
    </alternativeName>
</protein>
<dbReference type="GO" id="GO:0030429">
    <property type="term" value="F:kynureninase activity"/>
    <property type="evidence" value="ECO:0007669"/>
    <property type="project" value="UniProtKB-EC"/>
</dbReference>
<comment type="similarity">
    <text evidence="4 6">Belongs to the kynureninase family.</text>
</comment>
<proteinExistence type="inferred from homology"/>
<reference evidence="7 8" key="1">
    <citation type="submission" date="2023-08" db="EMBL/GenBank/DDBJ databases">
        <title>Arthrobacter horti sp. nov., isolated from forest soil.</title>
        <authorList>
            <person name="Park M."/>
        </authorList>
    </citation>
    <scope>NUCLEOTIDE SEQUENCE [LARGE SCALE GENOMIC DNA]</scope>
    <source>
        <strain evidence="7 8">YJM1</strain>
    </source>
</reference>
<organism evidence="7 8">
    <name type="scientific">Arthrobacter horti</name>
    <dbReference type="NCBI Taxonomy" id="3068273"/>
    <lineage>
        <taxon>Bacteria</taxon>
        <taxon>Bacillati</taxon>
        <taxon>Actinomycetota</taxon>
        <taxon>Actinomycetes</taxon>
        <taxon>Micrococcales</taxon>
        <taxon>Micrococcaceae</taxon>
        <taxon>Arthrobacter</taxon>
    </lineage>
</organism>
<dbReference type="Gene3D" id="3.90.1150.10">
    <property type="entry name" value="Aspartate Aminotransferase, domain 1"/>
    <property type="match status" value="1"/>
</dbReference>
<dbReference type="InterPro" id="IPR010111">
    <property type="entry name" value="Kynureninase"/>
</dbReference>
<dbReference type="InterPro" id="IPR015422">
    <property type="entry name" value="PyrdxlP-dep_Trfase_small"/>
</dbReference>
<comment type="pathway">
    <text evidence="4 6">Cofactor biosynthesis; NAD(+) biosynthesis; quinolinate from L-kynurenine: step 2/3.</text>
</comment>
<feature type="binding site" evidence="4">
    <location>
        <begin position="136"/>
        <end position="139"/>
    </location>
    <ligand>
        <name>pyridoxal 5'-phosphate</name>
        <dbReference type="ChEBI" id="CHEBI:597326"/>
    </ligand>
</feature>
<dbReference type="EC" id="3.7.1.3" evidence="4 5"/>
<evidence type="ECO:0000256" key="6">
    <source>
        <dbReference type="PIRNR" id="PIRNR038800"/>
    </source>
</evidence>
<comment type="pathway">
    <text evidence="4 6">Amino-acid degradation; L-kynurenine degradation; L-alanine and anthranilate from L-kynurenine: step 1/1.</text>
</comment>
<feature type="binding site" evidence="4">
    <location>
        <position position="104"/>
    </location>
    <ligand>
        <name>pyridoxal 5'-phosphate</name>
        <dbReference type="ChEBI" id="CHEBI:597326"/>
    </ligand>
</feature>
<dbReference type="Proteomes" id="UP001232725">
    <property type="component" value="Unassembled WGS sequence"/>
</dbReference>
<dbReference type="InterPro" id="IPR015424">
    <property type="entry name" value="PyrdxlP-dep_Trfase"/>
</dbReference>
<dbReference type="Gene3D" id="3.40.640.10">
    <property type="entry name" value="Type I PLP-dependent aspartate aminotransferase-like (Major domain)"/>
    <property type="match status" value="1"/>
</dbReference>
<keyword evidence="2 4" id="KW-0378">Hydrolase</keyword>
<feature type="binding site" evidence="4">
    <location>
        <position position="233"/>
    </location>
    <ligand>
        <name>pyridoxal 5'-phosphate</name>
        <dbReference type="ChEBI" id="CHEBI:597326"/>
    </ligand>
</feature>
<name>A0ABT9IPA3_9MICC</name>
<dbReference type="PANTHER" id="PTHR14084">
    <property type="entry name" value="KYNURENINASE"/>
    <property type="match status" value="1"/>
</dbReference>
<feature type="binding site" evidence="4">
    <location>
        <position position="105"/>
    </location>
    <ligand>
        <name>pyridoxal 5'-phosphate</name>
        <dbReference type="ChEBI" id="CHEBI:597326"/>
    </ligand>
</feature>
<evidence type="ECO:0000256" key="4">
    <source>
        <dbReference type="HAMAP-Rule" id="MF_01970"/>
    </source>
</evidence>
<evidence type="ECO:0000256" key="1">
    <source>
        <dbReference type="ARBA" id="ARBA00022642"/>
    </source>
</evidence>
<evidence type="ECO:0000313" key="7">
    <source>
        <dbReference type="EMBL" id="MDP5226955.1"/>
    </source>
</evidence>